<feature type="domain" description="UBC core" evidence="4">
    <location>
        <begin position="550"/>
        <end position="717"/>
    </location>
</feature>
<proteinExistence type="predicted"/>
<dbReference type="Proteomes" id="UP000015101">
    <property type="component" value="Unassembled WGS sequence"/>
</dbReference>
<dbReference type="EMBL" id="AMQM01005793">
    <property type="status" value="NOT_ANNOTATED_CDS"/>
    <property type="molecule type" value="Genomic_DNA"/>
</dbReference>
<evidence type="ECO:0000256" key="3">
    <source>
        <dbReference type="SAM" id="MobiDB-lite"/>
    </source>
</evidence>
<dbReference type="EnsemblMetazoa" id="HelroT113622">
    <property type="protein sequence ID" value="HelroP113622"/>
    <property type="gene ID" value="HelroG113622"/>
</dbReference>
<dbReference type="InParanoid" id="T1EFU3"/>
<dbReference type="KEGG" id="hro:HELRODRAFT_113622"/>
<keyword evidence="2" id="KW-0833">Ubl conjugation pathway</keyword>
<reference evidence="6" key="3">
    <citation type="submission" date="2015-06" db="UniProtKB">
        <authorList>
            <consortium name="EnsemblMetazoa"/>
        </authorList>
    </citation>
    <scope>IDENTIFICATION</scope>
</reference>
<dbReference type="OrthoDB" id="2196114at2759"/>
<dbReference type="eggNOG" id="KOG0895">
    <property type="taxonomic scope" value="Eukaryota"/>
</dbReference>
<feature type="region of interest" description="Disordered" evidence="3">
    <location>
        <begin position="789"/>
        <end position="838"/>
    </location>
</feature>
<gene>
    <name evidence="6" type="primary">20195445</name>
    <name evidence="5" type="ORF">HELRODRAFT_113622</name>
</gene>
<keyword evidence="1" id="KW-0808">Transferase</keyword>
<dbReference type="SUPFAM" id="SSF54495">
    <property type="entry name" value="UBC-like"/>
    <property type="match status" value="1"/>
</dbReference>
<evidence type="ECO:0000256" key="1">
    <source>
        <dbReference type="ARBA" id="ARBA00022679"/>
    </source>
</evidence>
<dbReference type="GO" id="GO:0043066">
    <property type="term" value="P:negative regulation of apoptotic process"/>
    <property type="evidence" value="ECO:0000318"/>
    <property type="project" value="GO_Central"/>
</dbReference>
<dbReference type="GO" id="GO:0061631">
    <property type="term" value="F:ubiquitin conjugating enzyme activity"/>
    <property type="evidence" value="ECO:0000318"/>
    <property type="project" value="GO_Central"/>
</dbReference>
<feature type="compositionally biased region" description="Acidic residues" evidence="3">
    <location>
        <begin position="814"/>
        <end position="824"/>
    </location>
</feature>
<dbReference type="Pfam" id="PF00179">
    <property type="entry name" value="UQ_con"/>
    <property type="match status" value="1"/>
</dbReference>
<dbReference type="CTD" id="20195445"/>
<organism evidence="6 7">
    <name type="scientific">Helobdella robusta</name>
    <name type="common">Californian leech</name>
    <dbReference type="NCBI Taxonomy" id="6412"/>
    <lineage>
        <taxon>Eukaryota</taxon>
        <taxon>Metazoa</taxon>
        <taxon>Spiralia</taxon>
        <taxon>Lophotrochozoa</taxon>
        <taxon>Annelida</taxon>
        <taxon>Clitellata</taxon>
        <taxon>Hirudinea</taxon>
        <taxon>Rhynchobdellida</taxon>
        <taxon>Glossiphoniidae</taxon>
        <taxon>Helobdella</taxon>
    </lineage>
</organism>
<dbReference type="InterPro" id="IPR016135">
    <property type="entry name" value="UBQ-conjugating_enzyme/RWD"/>
</dbReference>
<evidence type="ECO:0000259" key="4">
    <source>
        <dbReference type="PROSITE" id="PS50127"/>
    </source>
</evidence>
<dbReference type="PROSITE" id="PS50127">
    <property type="entry name" value="UBC_2"/>
    <property type="match status" value="1"/>
</dbReference>
<protein>
    <recommendedName>
        <fullName evidence="4">UBC core domain-containing protein</fullName>
    </recommendedName>
</protein>
<reference evidence="5 7" key="2">
    <citation type="journal article" date="2013" name="Nature">
        <title>Insights into bilaterian evolution from three spiralian genomes.</title>
        <authorList>
            <person name="Simakov O."/>
            <person name="Marletaz F."/>
            <person name="Cho S.J."/>
            <person name="Edsinger-Gonzales E."/>
            <person name="Havlak P."/>
            <person name="Hellsten U."/>
            <person name="Kuo D.H."/>
            <person name="Larsson T."/>
            <person name="Lv J."/>
            <person name="Arendt D."/>
            <person name="Savage R."/>
            <person name="Osoegawa K."/>
            <person name="de Jong P."/>
            <person name="Grimwood J."/>
            <person name="Chapman J.A."/>
            <person name="Shapiro H."/>
            <person name="Aerts A."/>
            <person name="Otillar R.P."/>
            <person name="Terry A.Y."/>
            <person name="Boore J.L."/>
            <person name="Grigoriev I.V."/>
            <person name="Lindberg D.R."/>
            <person name="Seaver E.C."/>
            <person name="Weisblat D.A."/>
            <person name="Putnam N.H."/>
            <person name="Rokhsar D.S."/>
        </authorList>
    </citation>
    <scope>NUCLEOTIDE SEQUENCE</scope>
</reference>
<evidence type="ECO:0000313" key="5">
    <source>
        <dbReference type="EMBL" id="ESN99491.1"/>
    </source>
</evidence>
<dbReference type="GO" id="GO:0005802">
    <property type="term" value="C:trans-Golgi network"/>
    <property type="evidence" value="ECO:0000318"/>
    <property type="project" value="GO_Central"/>
</dbReference>
<dbReference type="STRING" id="6412.T1EFU3"/>
<dbReference type="RefSeq" id="XP_009022277.1">
    <property type="nucleotide sequence ID" value="XM_009024029.1"/>
</dbReference>
<evidence type="ECO:0000313" key="6">
    <source>
        <dbReference type="EnsemblMetazoa" id="HelroP113622"/>
    </source>
</evidence>
<dbReference type="FunFam" id="3.10.110.10:FF:000014">
    <property type="entry name" value="Baculoviral IAP repeat-containing protein 6"/>
    <property type="match status" value="1"/>
</dbReference>
<name>T1EFU3_HELRO</name>
<dbReference type="OMA" id="RSRWDIE"/>
<dbReference type="SMART" id="SM00212">
    <property type="entry name" value="UBCc"/>
    <property type="match status" value="1"/>
</dbReference>
<dbReference type="PANTHER" id="PTHR46116:SF39">
    <property type="entry name" value="BACULOVIRAL IAP REPEAT-CONTAINING PROTEIN 6"/>
    <property type="match status" value="1"/>
</dbReference>
<dbReference type="HOGENOM" id="CLU_382760_0_0_1"/>
<evidence type="ECO:0000256" key="2">
    <source>
        <dbReference type="ARBA" id="ARBA00022786"/>
    </source>
</evidence>
<dbReference type="Gene3D" id="3.10.110.10">
    <property type="entry name" value="Ubiquitin Conjugating Enzyme"/>
    <property type="match status" value="1"/>
</dbReference>
<dbReference type="GO" id="GO:0005634">
    <property type="term" value="C:nucleus"/>
    <property type="evidence" value="ECO:0000318"/>
    <property type="project" value="GO_Central"/>
</dbReference>
<dbReference type="EMBL" id="KB097106">
    <property type="protein sequence ID" value="ESN99491.1"/>
    <property type="molecule type" value="Genomic_DNA"/>
</dbReference>
<dbReference type="InterPro" id="IPR000608">
    <property type="entry name" value="UBC"/>
</dbReference>
<dbReference type="AlphaFoldDB" id="T1EFU3"/>
<evidence type="ECO:0000313" key="7">
    <source>
        <dbReference type="Proteomes" id="UP000015101"/>
    </source>
</evidence>
<reference evidence="7" key="1">
    <citation type="submission" date="2012-12" db="EMBL/GenBank/DDBJ databases">
        <authorList>
            <person name="Hellsten U."/>
            <person name="Grimwood J."/>
            <person name="Chapman J.A."/>
            <person name="Shapiro H."/>
            <person name="Aerts A."/>
            <person name="Otillar R.P."/>
            <person name="Terry A.Y."/>
            <person name="Boore J.L."/>
            <person name="Simakov O."/>
            <person name="Marletaz F."/>
            <person name="Cho S.-J."/>
            <person name="Edsinger-Gonzales E."/>
            <person name="Havlak P."/>
            <person name="Kuo D.-H."/>
            <person name="Larsson T."/>
            <person name="Lv J."/>
            <person name="Arendt D."/>
            <person name="Savage R."/>
            <person name="Osoegawa K."/>
            <person name="de Jong P."/>
            <person name="Lindberg D.R."/>
            <person name="Seaver E.C."/>
            <person name="Weisblat D.A."/>
            <person name="Putnam N.H."/>
            <person name="Grigoriev I.V."/>
            <person name="Rokhsar D.S."/>
        </authorList>
    </citation>
    <scope>NUCLEOTIDE SEQUENCE</scope>
</reference>
<dbReference type="GeneID" id="20195445"/>
<feature type="compositionally biased region" description="Acidic residues" evidence="3">
    <location>
        <begin position="795"/>
        <end position="806"/>
    </location>
</feature>
<sequence>MSNASSSIPPHSLIAFALFLRLPGYSEILLKEKKKAQCLLRMILGVADEVSSLTFGGGMAGNLLSSFPFQVLVCLFDVTPLSTDEGVLLRRMCMEIGVVHLILACLSILGHHAPRQFIPGIYQEILKVASLSQIQQQPSSSSTAAPSTTTFVPTATTSTFAAASANKSDFSAAGVSSINSSVMGLVSGIIKKSGADEKTPNYWAKGTGFGTGSTASNWDAEQLLAKQKCEEEHVTSLLLVLASFISPRTSSVSSSSSLNNFESRLSSRPDLLTSSSKTKSSFSNQSSGADLQRSVVAGESSSENSNYLPAGLPALLSQSCLVPALSSYLRNDSVLDMACHVPLYRALLQVLQSIATCQSLISLLLPLPDNNGNDELASSSSSSISSLLDKMRKCVDTYALRLKGNKGQQKAAQMTTASSANTSVASSTAAMAAEDEESEGLALLIPEIQETSVIVNRAIADYLNASGISLTSQKKKDMMSASSSSTMMAMTSSVMGRMSQSQEEKYISVMKLLQYDTYKMVSESNNLPIFTLPHHYESNVKAAGDVNNPVRARRLAQETVTLSTSLPLSVGSSVFVRCDEERLDVMKVLMTGPTDTPYSNGCFEFDVFFPVDYPNSPPLINLETTGGNSIRFNPNLYNDGKVCLSIINTWHGRPEERWHSQTSSFLQVLVSIQSLILVHEPYFNEPGYERSRGTPSGTASSREYDANIRQATVKWAMLEMIKNPPLAFKQIIQWHFWLKKDEIVSQIESWVQETEMYSKDKRVGRNISHSLLLLKRHFAQLKEEFAKMTIPEDVQPVDDDNDDDFTDNNNNNSDDNDNADDDNDNGISFKVPKECPNS</sequence>
<dbReference type="PANTHER" id="PTHR46116">
    <property type="entry name" value="(E3-INDEPENDENT) E2 UBIQUITIN-CONJUGATING ENZYME"/>
    <property type="match status" value="1"/>
</dbReference>
<accession>T1EFU3</accession>
<keyword evidence="7" id="KW-1185">Reference proteome</keyword>
<dbReference type="CDD" id="cd23810">
    <property type="entry name" value="UBCc_BIRC6"/>
    <property type="match status" value="1"/>
</dbReference>